<dbReference type="Proteomes" id="UP000011602">
    <property type="component" value="Unassembled WGS sequence"/>
</dbReference>
<protein>
    <submittedName>
        <fullName evidence="2">Uncharacterized protein</fullName>
    </submittedName>
</protein>
<sequence>MSGRASQLTTTQLAVGVVAVLLAVGLLVGGVAFAGASVVPAIDDDNETDDDQIATDEGDQDAASSDDTGPSDDETGDGNGADETDEGGANGGDEDDSTDTSDGDTDDPPTENGVERPAEVGDDDASSANGETSNGEESDGDEAPTENGADDAAEAPVEPAEGDDDPDDAAEDPIEEVEYHVMTPSGEAGESYDFGILIHANEQVSGDAELRVDGEVVDTTSYEAAAGGSGLADYGTDVILTGEMPDVEEPTEIPVTLEADHYESTYDVVVSPAADDGANGENGDDSDENGDDGENDDQWSDEERELAAEMIAQYYAGYEAGISQATDAGWATERNQIEMGESEPWPLEEWDDPQDAFEEGESLGAGDGAQPIEDEYRDKQG</sequence>
<reference evidence="2 3" key="1">
    <citation type="journal article" date="2014" name="PLoS Genet.">
        <title>Phylogenetically driven sequencing of extremely halophilic archaea reveals strategies for static and dynamic osmo-response.</title>
        <authorList>
            <person name="Becker E.A."/>
            <person name="Seitzer P.M."/>
            <person name="Tritt A."/>
            <person name="Larsen D."/>
            <person name="Krusor M."/>
            <person name="Yao A.I."/>
            <person name="Wu D."/>
            <person name="Madern D."/>
            <person name="Eisen J.A."/>
            <person name="Darling A.E."/>
            <person name="Facciotti M.T."/>
        </authorList>
    </citation>
    <scope>NUCLEOTIDE SEQUENCE [LARGE SCALE GENOMIC DNA]</scope>
    <source>
        <strain evidence="2 3">JCM 12255</strain>
    </source>
</reference>
<gene>
    <name evidence="2" type="ORF">C493_04381</name>
</gene>
<feature type="region of interest" description="Disordered" evidence="1">
    <location>
        <begin position="272"/>
        <end position="306"/>
    </location>
</feature>
<comment type="caution">
    <text evidence="2">The sequence shown here is derived from an EMBL/GenBank/DDBJ whole genome shotgun (WGS) entry which is preliminary data.</text>
</comment>
<feature type="compositionally biased region" description="Acidic residues" evidence="1">
    <location>
        <begin position="42"/>
        <end position="60"/>
    </location>
</feature>
<evidence type="ECO:0000313" key="2">
    <source>
        <dbReference type="EMBL" id="ELY60683.1"/>
    </source>
</evidence>
<evidence type="ECO:0000256" key="1">
    <source>
        <dbReference type="SAM" id="MobiDB-lite"/>
    </source>
</evidence>
<accession>L9XJ47</accession>
<evidence type="ECO:0000313" key="3">
    <source>
        <dbReference type="Proteomes" id="UP000011602"/>
    </source>
</evidence>
<organism evidence="2 3">
    <name type="scientific">Natronolimnohabitans innermongolicus JCM 12255</name>
    <dbReference type="NCBI Taxonomy" id="1227499"/>
    <lineage>
        <taxon>Archaea</taxon>
        <taxon>Methanobacteriati</taxon>
        <taxon>Methanobacteriota</taxon>
        <taxon>Stenosarchaea group</taxon>
        <taxon>Halobacteria</taxon>
        <taxon>Halobacteriales</taxon>
        <taxon>Natrialbaceae</taxon>
        <taxon>Natronolimnohabitans</taxon>
    </lineage>
</organism>
<feature type="compositionally biased region" description="Acidic residues" evidence="1">
    <location>
        <begin position="282"/>
        <end position="304"/>
    </location>
</feature>
<dbReference type="AlphaFoldDB" id="L9XJ47"/>
<feature type="compositionally biased region" description="Acidic residues" evidence="1">
    <location>
        <begin position="69"/>
        <end position="109"/>
    </location>
</feature>
<dbReference type="EMBL" id="AOHZ01000018">
    <property type="protein sequence ID" value="ELY60683.1"/>
    <property type="molecule type" value="Genomic_DNA"/>
</dbReference>
<feature type="region of interest" description="Disordered" evidence="1">
    <location>
        <begin position="327"/>
        <end position="381"/>
    </location>
</feature>
<name>L9XJ47_9EURY</name>
<feature type="compositionally biased region" description="Acidic residues" evidence="1">
    <location>
        <begin position="134"/>
        <end position="153"/>
    </location>
</feature>
<keyword evidence="3" id="KW-1185">Reference proteome</keyword>
<feature type="region of interest" description="Disordered" evidence="1">
    <location>
        <begin position="41"/>
        <end position="175"/>
    </location>
</feature>
<proteinExistence type="predicted"/>
<feature type="compositionally biased region" description="Acidic residues" evidence="1">
    <location>
        <begin position="346"/>
        <end position="361"/>
    </location>
</feature>
<feature type="compositionally biased region" description="Acidic residues" evidence="1">
    <location>
        <begin position="160"/>
        <end position="175"/>
    </location>
</feature>
<dbReference type="RefSeq" id="WP_007258184.1">
    <property type="nucleotide sequence ID" value="NZ_AOHZ01000018.1"/>
</dbReference>
<dbReference type="STRING" id="1227499.C493_04381"/>